<dbReference type="GO" id="GO:0032259">
    <property type="term" value="P:methylation"/>
    <property type="evidence" value="ECO:0007669"/>
    <property type="project" value="UniProtKB-KW"/>
</dbReference>
<keyword evidence="2" id="KW-0808">Transferase</keyword>
<dbReference type="PANTHER" id="PTHR42912">
    <property type="entry name" value="METHYLTRANSFERASE"/>
    <property type="match status" value="1"/>
</dbReference>
<dbReference type="RefSeq" id="WP_169626222.1">
    <property type="nucleotide sequence ID" value="NZ_JABBNT010000004.1"/>
</dbReference>
<keyword evidence="2" id="KW-0489">Methyltransferase</keyword>
<dbReference type="InterPro" id="IPR013216">
    <property type="entry name" value="Methyltransf_11"/>
</dbReference>
<dbReference type="CDD" id="cd02440">
    <property type="entry name" value="AdoMet_MTases"/>
    <property type="match status" value="1"/>
</dbReference>
<evidence type="ECO:0000313" key="2">
    <source>
        <dbReference type="EMBL" id="NMM45846.1"/>
    </source>
</evidence>
<dbReference type="Proteomes" id="UP000539372">
    <property type="component" value="Unassembled WGS sequence"/>
</dbReference>
<dbReference type="SUPFAM" id="SSF53335">
    <property type="entry name" value="S-adenosyl-L-methionine-dependent methyltransferases"/>
    <property type="match status" value="1"/>
</dbReference>
<dbReference type="InterPro" id="IPR050508">
    <property type="entry name" value="Methyltransf_Superfamily"/>
</dbReference>
<protein>
    <submittedName>
        <fullName evidence="2">Class I SAM-dependent methyltransferase</fullName>
    </submittedName>
</protein>
<dbReference type="Pfam" id="PF08241">
    <property type="entry name" value="Methyltransf_11"/>
    <property type="match status" value="1"/>
</dbReference>
<dbReference type="InterPro" id="IPR029063">
    <property type="entry name" value="SAM-dependent_MTases_sf"/>
</dbReference>
<sequence length="226" mass="25237">MTDSIRRVDLSVEAAYDRWAESYDGFDNPMIFIAEKALTRHHADVSGQDIVEFGCGTGRNLEFFATHGAHSLTGLDLSDGMLEKAATRNASFRLIRQDLMTPVPLPDVSADLVLFCLVLEHIDRTEIPLAEARRLLKPGGRIVVIEIHPYLSGDGIAAHFKDGGEEVHMPTYPHQFADHLNAFAQAGLTVETCREWRPKDLDEPIPQKLKKRGDAARLVVEFVLKH</sequence>
<reference evidence="2 3" key="1">
    <citation type="submission" date="2020-04" db="EMBL/GenBank/DDBJ databases">
        <title>Rhodospirillaceae bacterium KN72 isolated from deep sea.</title>
        <authorList>
            <person name="Zhang D.-C."/>
        </authorList>
    </citation>
    <scope>NUCLEOTIDE SEQUENCE [LARGE SCALE GENOMIC DNA]</scope>
    <source>
        <strain evidence="2 3">KN72</strain>
    </source>
</reference>
<feature type="domain" description="Methyltransferase type 11" evidence="1">
    <location>
        <begin position="52"/>
        <end position="144"/>
    </location>
</feature>
<evidence type="ECO:0000259" key="1">
    <source>
        <dbReference type="Pfam" id="PF08241"/>
    </source>
</evidence>
<organism evidence="2 3">
    <name type="scientific">Pacificispira spongiicola</name>
    <dbReference type="NCBI Taxonomy" id="2729598"/>
    <lineage>
        <taxon>Bacteria</taxon>
        <taxon>Pseudomonadati</taxon>
        <taxon>Pseudomonadota</taxon>
        <taxon>Alphaproteobacteria</taxon>
        <taxon>Rhodospirillales</taxon>
        <taxon>Rhodospirillaceae</taxon>
        <taxon>Pacificispira</taxon>
    </lineage>
</organism>
<accession>A0A7Y0HFG2</accession>
<dbReference type="AlphaFoldDB" id="A0A7Y0HFG2"/>
<dbReference type="EMBL" id="JABBNT010000004">
    <property type="protein sequence ID" value="NMM45846.1"/>
    <property type="molecule type" value="Genomic_DNA"/>
</dbReference>
<dbReference type="PANTHER" id="PTHR42912:SF93">
    <property type="entry name" value="N6-ADENOSINE-METHYLTRANSFERASE TMT1A"/>
    <property type="match status" value="1"/>
</dbReference>
<keyword evidence="3" id="KW-1185">Reference proteome</keyword>
<name>A0A7Y0HFG2_9PROT</name>
<gene>
    <name evidence="2" type="ORF">HH303_15220</name>
</gene>
<evidence type="ECO:0000313" key="3">
    <source>
        <dbReference type="Proteomes" id="UP000539372"/>
    </source>
</evidence>
<comment type="caution">
    <text evidence="2">The sequence shown here is derived from an EMBL/GenBank/DDBJ whole genome shotgun (WGS) entry which is preliminary data.</text>
</comment>
<dbReference type="GO" id="GO:0008757">
    <property type="term" value="F:S-adenosylmethionine-dependent methyltransferase activity"/>
    <property type="evidence" value="ECO:0007669"/>
    <property type="project" value="InterPro"/>
</dbReference>
<dbReference type="Gene3D" id="3.40.50.150">
    <property type="entry name" value="Vaccinia Virus protein VP39"/>
    <property type="match status" value="1"/>
</dbReference>
<proteinExistence type="predicted"/>